<keyword evidence="3 5" id="KW-1133">Transmembrane helix</keyword>
<evidence type="ECO:0000313" key="8">
    <source>
        <dbReference type="Proteomes" id="UP000317519"/>
    </source>
</evidence>
<proteinExistence type="predicted"/>
<dbReference type="InterPro" id="IPR051533">
    <property type="entry name" value="WaaL-like"/>
</dbReference>
<dbReference type="GO" id="GO:0016874">
    <property type="term" value="F:ligase activity"/>
    <property type="evidence" value="ECO:0007669"/>
    <property type="project" value="UniProtKB-KW"/>
</dbReference>
<evidence type="ECO:0000256" key="4">
    <source>
        <dbReference type="ARBA" id="ARBA00023136"/>
    </source>
</evidence>
<evidence type="ECO:0000313" key="7">
    <source>
        <dbReference type="EMBL" id="TWI00467.1"/>
    </source>
</evidence>
<sequence>MNTEIKNDTVQNSFYENFMALFFLFCYFLIDFLPHFKSIEILNTQFFYMAVINIVALLYLFSNKKVAFKKTKIFSSEGLVLKIYFLFIILCGCSLFFTKNLSLSINSFIQLLVVAVMILNLILLFRDKLHLLYYITILVGASVFLQTVLQLSTVLNDFASVTSALNNLKGNTGNVNIFAASLNVKIPFLVLGILHYNNWKKWFLALCLLLASFTVILISSRAAYLGLFFQVVVFLVVYFKIHSFAKKTVEQTTYILIPIALAVFLSTIVFKNSNSVGRFESVSARIMQIADTNEASASGRLSYWSNATQMISKDPITGIGLGNWRVESIPYERTTTDEALISSHTHNDFLEIAAETGIINGLVYLSLFILIFFINIKNIFTKNDTDKTISLLVLMLITGYFIDAFFNFPLYRPTMQLAFALMIVFTVLNSTKHSGLNGNSQKVGLFLIIVSVVTTCISFMDWRAAQLEYRIKFDKTPVSSNVILNEFPTITRVGIYGETFYQHTAIALFNENNLEEAEKYFKLSNTINPYMGISNWYLHKIEKLKGNQKKAYEYLKSAFYARPRTLNFYLDGLRMAVVHKDTAEIFKLHKLFSQYRSMPSNWKNTAVALKQAGYNPQKIEAFIKEGVRIYPNDSTLNKKIKQESPTSTIQNNPSEDIENAPKAINYMIEAKKLGDAKQFEKAIVLYEKELALHPEKKVIYQDIAVCYFSLNRSETAISYLLKIVNEPTLNDGKTEYLLSGCYYKMQDKTNACKYLGIAVNKNYPGTIDLFNKLCK</sequence>
<dbReference type="Pfam" id="PF04932">
    <property type="entry name" value="Wzy_C"/>
    <property type="match status" value="1"/>
</dbReference>
<feature type="transmembrane region" description="Helical" evidence="5">
    <location>
        <begin position="73"/>
        <end position="97"/>
    </location>
</feature>
<dbReference type="SUPFAM" id="SSF48452">
    <property type="entry name" value="TPR-like"/>
    <property type="match status" value="1"/>
</dbReference>
<feature type="transmembrane region" description="Helical" evidence="5">
    <location>
        <begin position="253"/>
        <end position="270"/>
    </location>
</feature>
<gene>
    <name evidence="7" type="ORF">IQ05_01116</name>
</gene>
<feature type="domain" description="O-antigen ligase-related" evidence="6">
    <location>
        <begin position="207"/>
        <end position="364"/>
    </location>
</feature>
<dbReference type="EMBL" id="VLKO01000004">
    <property type="protein sequence ID" value="TWI00467.1"/>
    <property type="molecule type" value="Genomic_DNA"/>
</dbReference>
<evidence type="ECO:0000256" key="2">
    <source>
        <dbReference type="ARBA" id="ARBA00022692"/>
    </source>
</evidence>
<feature type="transmembrane region" description="Helical" evidence="5">
    <location>
        <begin position="443"/>
        <end position="462"/>
    </location>
</feature>
<keyword evidence="2 5" id="KW-0812">Transmembrane</keyword>
<dbReference type="RefSeq" id="WP_144890740.1">
    <property type="nucleotide sequence ID" value="NZ_VLKO01000004.1"/>
</dbReference>
<evidence type="ECO:0000256" key="5">
    <source>
        <dbReference type="SAM" id="Phobius"/>
    </source>
</evidence>
<feature type="transmembrane region" description="Helical" evidence="5">
    <location>
        <begin position="131"/>
        <end position="155"/>
    </location>
</feature>
<feature type="transmembrane region" description="Helical" evidence="5">
    <location>
        <begin position="357"/>
        <end position="376"/>
    </location>
</feature>
<feature type="transmembrane region" description="Helical" evidence="5">
    <location>
        <begin position="103"/>
        <end position="124"/>
    </location>
</feature>
<name>A0ABY3FKH0_9FLAO</name>
<feature type="transmembrane region" description="Helical" evidence="5">
    <location>
        <begin position="224"/>
        <end position="241"/>
    </location>
</feature>
<feature type="transmembrane region" description="Helical" evidence="5">
    <location>
        <begin position="388"/>
        <end position="408"/>
    </location>
</feature>
<organism evidence="7 8">
    <name type="scientific">Flavobacterium tiangeerense</name>
    <dbReference type="NCBI Taxonomy" id="459471"/>
    <lineage>
        <taxon>Bacteria</taxon>
        <taxon>Pseudomonadati</taxon>
        <taxon>Bacteroidota</taxon>
        <taxon>Flavobacteriia</taxon>
        <taxon>Flavobacteriales</taxon>
        <taxon>Flavobacteriaceae</taxon>
        <taxon>Flavobacterium</taxon>
    </lineage>
</organism>
<feature type="transmembrane region" description="Helical" evidence="5">
    <location>
        <begin position="175"/>
        <end position="195"/>
    </location>
</feature>
<dbReference type="PANTHER" id="PTHR37422:SF13">
    <property type="entry name" value="LIPOPOLYSACCHARIDE BIOSYNTHESIS PROTEIN PA4999-RELATED"/>
    <property type="match status" value="1"/>
</dbReference>
<keyword evidence="8" id="KW-1185">Reference proteome</keyword>
<dbReference type="InterPro" id="IPR007016">
    <property type="entry name" value="O-antigen_ligase-rel_domated"/>
</dbReference>
<accession>A0ABY3FKH0</accession>
<dbReference type="PANTHER" id="PTHR37422">
    <property type="entry name" value="TEICHURONIC ACID BIOSYNTHESIS PROTEIN TUAE"/>
    <property type="match status" value="1"/>
</dbReference>
<keyword evidence="7" id="KW-0436">Ligase</keyword>
<dbReference type="Proteomes" id="UP000317519">
    <property type="component" value="Unassembled WGS sequence"/>
</dbReference>
<dbReference type="Gene3D" id="1.25.40.10">
    <property type="entry name" value="Tetratricopeptide repeat domain"/>
    <property type="match status" value="1"/>
</dbReference>
<comment type="caution">
    <text evidence="7">The sequence shown here is derived from an EMBL/GenBank/DDBJ whole genome shotgun (WGS) entry which is preliminary data.</text>
</comment>
<keyword evidence="4 5" id="KW-0472">Membrane</keyword>
<dbReference type="InterPro" id="IPR011990">
    <property type="entry name" value="TPR-like_helical_dom_sf"/>
</dbReference>
<evidence type="ECO:0000256" key="1">
    <source>
        <dbReference type="ARBA" id="ARBA00004141"/>
    </source>
</evidence>
<reference evidence="7 8" key="1">
    <citation type="journal article" date="2015" name="Stand. Genomic Sci.">
        <title>Genomic Encyclopedia of Bacterial and Archaeal Type Strains, Phase III: the genomes of soil and plant-associated and newly described type strains.</title>
        <authorList>
            <person name="Whitman W.B."/>
            <person name="Woyke T."/>
            <person name="Klenk H.P."/>
            <person name="Zhou Y."/>
            <person name="Lilburn T.G."/>
            <person name="Beck B.J."/>
            <person name="De Vos P."/>
            <person name="Vandamme P."/>
            <person name="Eisen J.A."/>
            <person name="Garrity G."/>
            <person name="Hugenholtz P."/>
            <person name="Kyrpides N.C."/>
        </authorList>
    </citation>
    <scope>NUCLEOTIDE SEQUENCE [LARGE SCALE GENOMIC DNA]</scope>
    <source>
        <strain evidence="7 8">CGMCC 1.6847</strain>
    </source>
</reference>
<feature type="transmembrane region" description="Helical" evidence="5">
    <location>
        <begin position="12"/>
        <end position="30"/>
    </location>
</feature>
<comment type="subcellular location">
    <subcellularLocation>
        <location evidence="1">Membrane</location>
        <topology evidence="1">Multi-pass membrane protein</topology>
    </subcellularLocation>
</comment>
<feature type="transmembrane region" description="Helical" evidence="5">
    <location>
        <begin position="42"/>
        <end position="61"/>
    </location>
</feature>
<protein>
    <submittedName>
        <fullName evidence="7">O-antigen ligase</fullName>
    </submittedName>
</protein>
<evidence type="ECO:0000256" key="3">
    <source>
        <dbReference type="ARBA" id="ARBA00022989"/>
    </source>
</evidence>
<evidence type="ECO:0000259" key="6">
    <source>
        <dbReference type="Pfam" id="PF04932"/>
    </source>
</evidence>
<feature type="transmembrane region" description="Helical" evidence="5">
    <location>
        <begin position="414"/>
        <end position="431"/>
    </location>
</feature>
<feature type="transmembrane region" description="Helical" evidence="5">
    <location>
        <begin position="202"/>
        <end position="218"/>
    </location>
</feature>